<comment type="caution">
    <text evidence="2">The sequence shown here is derived from an EMBL/GenBank/DDBJ whole genome shotgun (WGS) entry which is preliminary data.</text>
</comment>
<sequence length="242" mass="26854">MRKTLAIVCIFVASSIHAQKSNQYQQVDFSATAGSKQGTLAAAYSYNTRFGKSHKFDIGLGVRNTAYFGTKKDFITAGPARLTRTFTTPFAIFFAGQQESNFDTLVVQRSFVNAVNIALNLGYHFNEKISAGFNIDLVGFSFGTKTNGVFKSNGQTITEPSAKPSAFNLLLTGDHDKGSLNSEFFLRYNLNSRWGIKGVYQFVFVEYQANSVEQTFADGSKNDRFRNKANNFGLGITWQLNK</sequence>
<keyword evidence="1" id="KW-0732">Signal</keyword>
<dbReference type="EMBL" id="JADWYR010000002">
    <property type="protein sequence ID" value="MBG9377028.1"/>
    <property type="molecule type" value="Genomic_DNA"/>
</dbReference>
<gene>
    <name evidence="2" type="ORF">I5907_12355</name>
</gene>
<dbReference type="RefSeq" id="WP_196991130.1">
    <property type="nucleotide sequence ID" value="NZ_JADWYR010000002.1"/>
</dbReference>
<evidence type="ECO:0000313" key="2">
    <source>
        <dbReference type="EMBL" id="MBG9377028.1"/>
    </source>
</evidence>
<dbReference type="Proteomes" id="UP000628448">
    <property type="component" value="Unassembled WGS sequence"/>
</dbReference>
<feature type="signal peptide" evidence="1">
    <location>
        <begin position="1"/>
        <end position="18"/>
    </location>
</feature>
<reference evidence="2" key="1">
    <citation type="submission" date="2020-11" db="EMBL/GenBank/DDBJ databases">
        <title>Bacterial whole genome sequence for Panacibacter sp. DH6.</title>
        <authorList>
            <person name="Le V."/>
            <person name="Ko S."/>
            <person name="Ahn C.-Y."/>
            <person name="Oh H.-M."/>
        </authorList>
    </citation>
    <scope>NUCLEOTIDE SEQUENCE</scope>
    <source>
        <strain evidence="2">DH6</strain>
    </source>
</reference>
<proteinExistence type="predicted"/>
<keyword evidence="3" id="KW-1185">Reference proteome</keyword>
<organism evidence="2 3">
    <name type="scientific">Panacibacter microcysteis</name>
    <dbReference type="NCBI Taxonomy" id="2793269"/>
    <lineage>
        <taxon>Bacteria</taxon>
        <taxon>Pseudomonadati</taxon>
        <taxon>Bacteroidota</taxon>
        <taxon>Chitinophagia</taxon>
        <taxon>Chitinophagales</taxon>
        <taxon>Chitinophagaceae</taxon>
        <taxon>Panacibacter</taxon>
    </lineage>
</organism>
<name>A0A931E4R2_9BACT</name>
<evidence type="ECO:0000256" key="1">
    <source>
        <dbReference type="SAM" id="SignalP"/>
    </source>
</evidence>
<evidence type="ECO:0000313" key="3">
    <source>
        <dbReference type="Proteomes" id="UP000628448"/>
    </source>
</evidence>
<dbReference type="AlphaFoldDB" id="A0A931E4R2"/>
<feature type="chain" id="PRO_5037941013" description="Outer membrane protein beta-barrel domain-containing protein" evidence="1">
    <location>
        <begin position="19"/>
        <end position="242"/>
    </location>
</feature>
<accession>A0A931E4R2</accession>
<protein>
    <recommendedName>
        <fullName evidence="4">Outer membrane protein beta-barrel domain-containing protein</fullName>
    </recommendedName>
</protein>
<evidence type="ECO:0008006" key="4">
    <source>
        <dbReference type="Google" id="ProtNLM"/>
    </source>
</evidence>